<protein>
    <recommendedName>
        <fullName evidence="3">DUF1833 domain-containing protein</fullName>
    </recommendedName>
</protein>
<evidence type="ECO:0000313" key="1">
    <source>
        <dbReference type="EMBL" id="VVE69105.1"/>
    </source>
</evidence>
<sequence>MESSRSVRVLYAEDVRFEISGQISIIGVFPDGITAANFPLVIPKFAIYVEIGIPVDEPVKTLNFSITTDDGVSLVDQNFPPEVLSQQETLSKTLDFEGLTEKKIGIRTQFFLTPLHLERPTILRAKITTEKGDVFAQALKVRQGSPAIQVMQVAQ</sequence>
<gene>
    <name evidence="1" type="ORF">PPN31119_03174</name>
</gene>
<evidence type="ECO:0008006" key="3">
    <source>
        <dbReference type="Google" id="ProtNLM"/>
    </source>
</evidence>
<dbReference type="InterPro" id="IPR054221">
    <property type="entry name" value="DUF6941"/>
</dbReference>
<reference evidence="1 2" key="1">
    <citation type="submission" date="2019-08" db="EMBL/GenBank/DDBJ databases">
        <authorList>
            <person name="Peeters C."/>
        </authorList>
    </citation>
    <scope>NUCLEOTIDE SEQUENCE [LARGE SCALE GENOMIC DNA]</scope>
    <source>
        <strain evidence="1 2">LMG 31119</strain>
    </source>
</reference>
<proteinExistence type="predicted"/>
<dbReference type="EMBL" id="CABPSO010000010">
    <property type="protein sequence ID" value="VVE69105.1"/>
    <property type="molecule type" value="Genomic_DNA"/>
</dbReference>
<name>A0ABY6WLX9_9BURK</name>
<dbReference type="Proteomes" id="UP000361468">
    <property type="component" value="Unassembled WGS sequence"/>
</dbReference>
<dbReference type="Pfam" id="PF22091">
    <property type="entry name" value="DUF6941"/>
    <property type="match status" value="1"/>
</dbReference>
<comment type="caution">
    <text evidence="1">The sequence shown here is derived from an EMBL/GenBank/DDBJ whole genome shotgun (WGS) entry which is preliminary data.</text>
</comment>
<evidence type="ECO:0000313" key="2">
    <source>
        <dbReference type="Proteomes" id="UP000361468"/>
    </source>
</evidence>
<keyword evidence="2" id="KW-1185">Reference proteome</keyword>
<organism evidence="1 2">
    <name type="scientific">Pandoraea pnomenusa</name>
    <dbReference type="NCBI Taxonomy" id="93220"/>
    <lineage>
        <taxon>Bacteria</taxon>
        <taxon>Pseudomonadati</taxon>
        <taxon>Pseudomonadota</taxon>
        <taxon>Betaproteobacteria</taxon>
        <taxon>Burkholderiales</taxon>
        <taxon>Burkholderiaceae</taxon>
        <taxon>Pandoraea</taxon>
    </lineage>
</organism>
<accession>A0ABY6WLX9</accession>